<dbReference type="PANTHER" id="PTHR12835">
    <property type="entry name" value="BIOTIN PROTEIN LIGASE"/>
    <property type="match status" value="1"/>
</dbReference>
<dbReference type="InterPro" id="IPR045864">
    <property type="entry name" value="aa-tRNA-synth_II/BPL/LPL"/>
</dbReference>
<protein>
    <recommendedName>
        <fullName evidence="3">biotin--[biotin carboxyl-carrier protein] ligase</fullName>
        <ecNumber evidence="3">6.3.4.15</ecNumber>
    </recommendedName>
</protein>
<organism evidence="6 7">
    <name type="scientific">Nocardiopsis composta</name>
    <dbReference type="NCBI Taxonomy" id="157465"/>
    <lineage>
        <taxon>Bacteria</taxon>
        <taxon>Bacillati</taxon>
        <taxon>Actinomycetota</taxon>
        <taxon>Actinomycetes</taxon>
        <taxon>Streptosporangiales</taxon>
        <taxon>Nocardiopsidaceae</taxon>
        <taxon>Nocardiopsis</taxon>
    </lineage>
</organism>
<dbReference type="Gene3D" id="2.30.30.100">
    <property type="match status" value="1"/>
</dbReference>
<dbReference type="InterPro" id="IPR004408">
    <property type="entry name" value="Biotin_CoA_COase_ligase"/>
</dbReference>
<dbReference type="Pfam" id="PF02237">
    <property type="entry name" value="BPL_C"/>
    <property type="match status" value="1"/>
</dbReference>
<evidence type="ECO:0000256" key="2">
    <source>
        <dbReference type="ARBA" id="ARBA00023267"/>
    </source>
</evidence>
<accession>A0A7W8QM04</accession>
<evidence type="ECO:0000256" key="3">
    <source>
        <dbReference type="ARBA" id="ARBA00024227"/>
    </source>
</evidence>
<dbReference type="Proteomes" id="UP000572635">
    <property type="component" value="Unassembled WGS sequence"/>
</dbReference>
<keyword evidence="7" id="KW-1185">Reference proteome</keyword>
<dbReference type="PROSITE" id="PS51733">
    <property type="entry name" value="BPL_LPL_CATALYTIC"/>
    <property type="match status" value="1"/>
</dbReference>
<dbReference type="CDD" id="cd16442">
    <property type="entry name" value="BPL"/>
    <property type="match status" value="1"/>
</dbReference>
<dbReference type="PANTHER" id="PTHR12835:SF5">
    <property type="entry name" value="BIOTIN--PROTEIN LIGASE"/>
    <property type="match status" value="1"/>
</dbReference>
<evidence type="ECO:0000259" key="5">
    <source>
        <dbReference type="PROSITE" id="PS51733"/>
    </source>
</evidence>
<dbReference type="SUPFAM" id="SSF55681">
    <property type="entry name" value="Class II aaRS and biotin synthetases"/>
    <property type="match status" value="1"/>
</dbReference>
<evidence type="ECO:0000256" key="4">
    <source>
        <dbReference type="SAM" id="MobiDB-lite"/>
    </source>
</evidence>
<dbReference type="Pfam" id="PF03099">
    <property type="entry name" value="BPL_LplA_LipB"/>
    <property type="match status" value="1"/>
</dbReference>
<dbReference type="Gene3D" id="3.30.930.10">
    <property type="entry name" value="Bira Bifunctional Protein, Domain 2"/>
    <property type="match status" value="1"/>
</dbReference>
<keyword evidence="1 6" id="KW-0436">Ligase</keyword>
<evidence type="ECO:0000313" key="6">
    <source>
        <dbReference type="EMBL" id="MBB5432932.1"/>
    </source>
</evidence>
<dbReference type="RefSeq" id="WP_184392427.1">
    <property type="nucleotide sequence ID" value="NZ_BAAAJD010000134.1"/>
</dbReference>
<evidence type="ECO:0000313" key="7">
    <source>
        <dbReference type="Proteomes" id="UP000572635"/>
    </source>
</evidence>
<feature type="region of interest" description="Disordered" evidence="4">
    <location>
        <begin position="269"/>
        <end position="290"/>
    </location>
</feature>
<feature type="domain" description="BPL/LPL catalytic" evidence="5">
    <location>
        <begin position="29"/>
        <end position="219"/>
    </location>
</feature>
<dbReference type="GO" id="GO:0004077">
    <property type="term" value="F:biotin--[biotin carboxyl-carrier protein] ligase activity"/>
    <property type="evidence" value="ECO:0007669"/>
    <property type="project" value="UniProtKB-EC"/>
</dbReference>
<gene>
    <name evidence="6" type="ORF">HDA36_003016</name>
</gene>
<proteinExistence type="predicted"/>
<dbReference type="EMBL" id="JACHDB010000001">
    <property type="protein sequence ID" value="MBB5432932.1"/>
    <property type="molecule type" value="Genomic_DNA"/>
</dbReference>
<dbReference type="InterPro" id="IPR004143">
    <property type="entry name" value="BPL_LPL_catalytic"/>
</dbReference>
<reference evidence="6 7" key="1">
    <citation type="submission" date="2020-08" db="EMBL/GenBank/DDBJ databases">
        <title>Sequencing the genomes of 1000 actinobacteria strains.</title>
        <authorList>
            <person name="Klenk H.-P."/>
        </authorList>
    </citation>
    <scope>NUCLEOTIDE SEQUENCE [LARGE SCALE GENOMIC DNA]</scope>
    <source>
        <strain evidence="6 7">DSM 44551</strain>
    </source>
</reference>
<sequence>MTGDSPHPANPDYRDLDRPPLRAEALRRALVRPGALWTGIEVVPEMGSTNTELVARAQAGAPAGSVLVTEHQTAGRGRLGRTFTVPARAALTFSVLVRPQAPAARFGWLPLMMGAAAVRAASFVAQVAPVLKWPNDVLAPEEDRDAPPRKLAGILSEAAFSEAGPAVVVGMGLNVSQRREELPVDSATSLVLEGDPHGDRDPLLRAVLRAFADIYRGWEEAGGDAEASGLAEEYRKSCDTIGRRVRVSLPGDRVLEGEAVGVDADGRLQVAGPRGTEPLSAGDVVHVRRS</sequence>
<evidence type="ECO:0000256" key="1">
    <source>
        <dbReference type="ARBA" id="ARBA00022598"/>
    </source>
</evidence>
<dbReference type="InterPro" id="IPR003142">
    <property type="entry name" value="BPL_C"/>
</dbReference>
<keyword evidence="2" id="KW-0092">Biotin</keyword>
<dbReference type="EC" id="6.3.4.15" evidence="3"/>
<comment type="caution">
    <text evidence="6">The sequence shown here is derived from an EMBL/GenBank/DDBJ whole genome shotgun (WGS) entry which is preliminary data.</text>
</comment>
<dbReference type="AlphaFoldDB" id="A0A7W8QM04"/>
<dbReference type="GO" id="GO:0005737">
    <property type="term" value="C:cytoplasm"/>
    <property type="evidence" value="ECO:0007669"/>
    <property type="project" value="TreeGrafter"/>
</dbReference>
<dbReference type="NCBIfam" id="TIGR00121">
    <property type="entry name" value="birA_ligase"/>
    <property type="match status" value="1"/>
</dbReference>
<name>A0A7W8QM04_9ACTN</name>